<gene>
    <name evidence="7" type="ORF">A9Y76_24065</name>
    <name evidence="6" type="ORF">ACS15_5220</name>
</gene>
<dbReference type="InterPro" id="IPR058245">
    <property type="entry name" value="NreC/VraR/RcsB-like_REC"/>
</dbReference>
<dbReference type="PROSITE" id="PS50110">
    <property type="entry name" value="RESPONSE_REGULATORY"/>
    <property type="match status" value="1"/>
</dbReference>
<dbReference type="STRING" id="190721.ACS15_5220"/>
<evidence type="ECO:0000256" key="2">
    <source>
        <dbReference type="ARBA" id="ARBA00023125"/>
    </source>
</evidence>
<dbReference type="Gene3D" id="3.40.50.2300">
    <property type="match status" value="1"/>
</dbReference>
<dbReference type="SUPFAM" id="SSF46894">
    <property type="entry name" value="C-terminal effector domain of the bipartite response regulators"/>
    <property type="match status" value="1"/>
</dbReference>
<dbReference type="KEGG" id="rin:ACS15_5220"/>
<dbReference type="SUPFAM" id="SSF52172">
    <property type="entry name" value="CheY-like"/>
    <property type="match status" value="1"/>
</dbReference>
<dbReference type="InterPro" id="IPR036388">
    <property type="entry name" value="WH-like_DNA-bd_sf"/>
</dbReference>
<reference evidence="9" key="3">
    <citation type="submission" date="2016-06" db="EMBL/GenBank/DDBJ databases">
        <authorList>
            <person name="Xu Y."/>
            <person name="Nagy A."/>
            <person name="Yan X."/>
            <person name="Kim S.W."/>
            <person name="Haley B."/>
            <person name="Liu N.T."/>
            <person name="Nou X."/>
        </authorList>
    </citation>
    <scope>NUCLEOTIDE SEQUENCE [LARGE SCALE GENOMIC DNA]</scope>
    <source>
        <strain evidence="9">ATCC 49129</strain>
    </source>
</reference>
<dbReference type="OrthoDB" id="8585266at2"/>
<dbReference type="InterPro" id="IPR000792">
    <property type="entry name" value="Tscrpt_reg_LuxR_C"/>
</dbReference>
<keyword evidence="1 3" id="KW-0597">Phosphoprotein</keyword>
<protein>
    <submittedName>
        <fullName evidence="6">Bacterial regulatory, luxR family protein</fullName>
    </submittedName>
    <submittedName>
        <fullName evidence="7">DNA-binding response regulator</fullName>
    </submittedName>
</protein>
<proteinExistence type="predicted"/>
<evidence type="ECO:0000313" key="8">
    <source>
        <dbReference type="Proteomes" id="UP000077927"/>
    </source>
</evidence>
<dbReference type="RefSeq" id="WP_021193396.1">
    <property type="nucleotide sequence ID" value="NZ_CP016023.1"/>
</dbReference>
<evidence type="ECO:0000313" key="7">
    <source>
        <dbReference type="EMBL" id="ANJ75569.1"/>
    </source>
</evidence>
<dbReference type="Pfam" id="PF00196">
    <property type="entry name" value="GerE"/>
    <property type="match status" value="1"/>
</dbReference>
<dbReference type="PATRIC" id="fig|190721.6.peg.5161"/>
<dbReference type="EMBL" id="CP016023">
    <property type="protein sequence ID" value="ANJ75569.1"/>
    <property type="molecule type" value="Genomic_DNA"/>
</dbReference>
<dbReference type="Proteomes" id="UP000078572">
    <property type="component" value="Chromosome 2"/>
</dbReference>
<dbReference type="GO" id="GO:0003677">
    <property type="term" value="F:DNA binding"/>
    <property type="evidence" value="ECO:0007669"/>
    <property type="project" value="UniProtKB-KW"/>
</dbReference>
<dbReference type="Proteomes" id="UP000077927">
    <property type="component" value="Chromosome 2"/>
</dbReference>
<feature type="domain" description="Response regulatory" evidence="5">
    <location>
        <begin position="6"/>
        <end position="125"/>
    </location>
</feature>
<dbReference type="EMBL" id="CP012606">
    <property type="protein sequence ID" value="ANH76298.1"/>
    <property type="molecule type" value="Genomic_DNA"/>
</dbReference>
<evidence type="ECO:0000259" key="4">
    <source>
        <dbReference type="PROSITE" id="PS50043"/>
    </source>
</evidence>
<dbReference type="CDD" id="cd06170">
    <property type="entry name" value="LuxR_C_like"/>
    <property type="match status" value="1"/>
</dbReference>
<dbReference type="PROSITE" id="PS50043">
    <property type="entry name" value="HTH_LUXR_2"/>
    <property type="match status" value="1"/>
</dbReference>
<dbReference type="GeneID" id="61529124"/>
<accession>A0A192A5A6</accession>
<dbReference type="GO" id="GO:0006355">
    <property type="term" value="P:regulation of DNA-templated transcription"/>
    <property type="evidence" value="ECO:0007669"/>
    <property type="project" value="InterPro"/>
</dbReference>
<evidence type="ECO:0000313" key="9">
    <source>
        <dbReference type="Proteomes" id="UP000078572"/>
    </source>
</evidence>
<dbReference type="SMART" id="SM00448">
    <property type="entry name" value="REC"/>
    <property type="match status" value="1"/>
</dbReference>
<name>A0A192A5A6_9RALS</name>
<dbReference type="CDD" id="cd17535">
    <property type="entry name" value="REC_NarL-like"/>
    <property type="match status" value="1"/>
</dbReference>
<dbReference type="InterPro" id="IPR039420">
    <property type="entry name" value="WalR-like"/>
</dbReference>
<dbReference type="InterPro" id="IPR001789">
    <property type="entry name" value="Sig_transdc_resp-reg_receiver"/>
</dbReference>
<dbReference type="GO" id="GO:0000160">
    <property type="term" value="P:phosphorelay signal transduction system"/>
    <property type="evidence" value="ECO:0007669"/>
    <property type="project" value="InterPro"/>
</dbReference>
<dbReference type="InterPro" id="IPR011006">
    <property type="entry name" value="CheY-like_superfamily"/>
</dbReference>
<dbReference type="PANTHER" id="PTHR43214">
    <property type="entry name" value="TWO-COMPONENT RESPONSE REGULATOR"/>
    <property type="match status" value="1"/>
</dbReference>
<evidence type="ECO:0000256" key="3">
    <source>
        <dbReference type="PROSITE-ProRule" id="PRU00169"/>
    </source>
</evidence>
<keyword evidence="9" id="KW-1185">Reference proteome</keyword>
<reference evidence="6 8" key="1">
    <citation type="submission" date="2015-09" db="EMBL/GenBank/DDBJ databases">
        <authorList>
            <person name="Xu Y."/>
            <person name="Nagy A."/>
            <person name="Liu N.T."/>
            <person name="Nou X."/>
        </authorList>
    </citation>
    <scope>NUCLEOTIDE SEQUENCE [LARGE SCALE GENOMIC DNA]</scope>
    <source>
        <strain evidence="6 8">FC1138</strain>
    </source>
</reference>
<dbReference type="Gene3D" id="1.10.10.10">
    <property type="entry name" value="Winged helix-like DNA-binding domain superfamily/Winged helix DNA-binding domain"/>
    <property type="match status" value="1"/>
</dbReference>
<dbReference type="PROSITE" id="PS00622">
    <property type="entry name" value="HTH_LUXR_1"/>
    <property type="match status" value="1"/>
</dbReference>
<dbReference type="PANTHER" id="PTHR43214:SF17">
    <property type="entry name" value="TRANSCRIPTIONAL REGULATORY PROTEIN RCSB"/>
    <property type="match status" value="1"/>
</dbReference>
<dbReference type="InterPro" id="IPR016032">
    <property type="entry name" value="Sig_transdc_resp-reg_C-effctor"/>
</dbReference>
<sequence>MKAPIRLLLADDHPAIIAGVKASIRDAGGIEVIGTSHSSTDMVAFLDREPCDVLVTDYAMPGGNYGDGIPLISFILRRYPGVRVLVLTMMDNPAVLSAIAATGVRGVLSKSDDLSHIVPAVHAAVLGQTYFSPTAHAILNASKETKGAGTQTLTRRESEVVRLFVSGLSVGEIAERLHRSKQTVSTQKNSAMRKLGLEREADLFRYAIETGLVSASTPPQTEVGS</sequence>
<reference evidence="7" key="2">
    <citation type="submission" date="2016-06" db="EMBL/GenBank/DDBJ databases">
        <authorList>
            <person name="Kjaerup R.B."/>
            <person name="Dalgaard T.S."/>
            <person name="Juul-Madsen H.R."/>
        </authorList>
    </citation>
    <scope>NUCLEOTIDE SEQUENCE [LARGE SCALE GENOMIC DNA]</scope>
    <source>
        <strain evidence="7">ATCC 49129</strain>
    </source>
</reference>
<keyword evidence="2 7" id="KW-0238">DNA-binding</keyword>
<evidence type="ECO:0000313" key="6">
    <source>
        <dbReference type="EMBL" id="ANH76298.1"/>
    </source>
</evidence>
<feature type="domain" description="HTH luxR-type" evidence="4">
    <location>
        <begin position="146"/>
        <end position="211"/>
    </location>
</feature>
<dbReference type="SMART" id="SM00421">
    <property type="entry name" value="HTH_LUXR"/>
    <property type="match status" value="1"/>
</dbReference>
<dbReference type="AlphaFoldDB" id="A0A192A5A6"/>
<dbReference type="Pfam" id="PF00072">
    <property type="entry name" value="Response_reg"/>
    <property type="match status" value="1"/>
</dbReference>
<evidence type="ECO:0000259" key="5">
    <source>
        <dbReference type="PROSITE" id="PS50110"/>
    </source>
</evidence>
<feature type="modified residue" description="4-aspartylphosphate" evidence="3">
    <location>
        <position position="57"/>
    </location>
</feature>
<dbReference type="PRINTS" id="PR00038">
    <property type="entry name" value="HTHLUXR"/>
</dbReference>
<organism evidence="7 9">
    <name type="scientific">Ralstonia insidiosa</name>
    <dbReference type="NCBI Taxonomy" id="190721"/>
    <lineage>
        <taxon>Bacteria</taxon>
        <taxon>Pseudomonadati</taxon>
        <taxon>Pseudomonadota</taxon>
        <taxon>Betaproteobacteria</taxon>
        <taxon>Burkholderiales</taxon>
        <taxon>Burkholderiaceae</taxon>
        <taxon>Ralstonia</taxon>
    </lineage>
</organism>
<evidence type="ECO:0000256" key="1">
    <source>
        <dbReference type="ARBA" id="ARBA00022553"/>
    </source>
</evidence>